<dbReference type="Proteomes" id="UP000558488">
    <property type="component" value="Unassembled WGS sequence"/>
</dbReference>
<feature type="domain" description="Lipoxygenase" evidence="4">
    <location>
        <begin position="1"/>
        <end position="116"/>
    </location>
</feature>
<dbReference type="InterPro" id="IPR000907">
    <property type="entry name" value="LipOase"/>
</dbReference>
<sequence>MEINTRGRGQLISHGGVFDKAMSTGRGGHVQLMHQAMAKLTYRSLCPPDDLADRGLLGIPSALYAHDALRLWDIIARYVEGIVHLFYHRDDIVRGDPELQAWCREITELGLCQAQD</sequence>
<evidence type="ECO:0000313" key="5">
    <source>
        <dbReference type="EMBL" id="KAF6305119.1"/>
    </source>
</evidence>
<dbReference type="EMBL" id="JACAGB010000023">
    <property type="protein sequence ID" value="KAF6305119.1"/>
    <property type="molecule type" value="Genomic_DNA"/>
</dbReference>
<accession>A0A7J7TWU7</accession>
<protein>
    <recommendedName>
        <fullName evidence="4">Lipoxygenase domain-containing protein</fullName>
    </recommendedName>
</protein>
<proteinExistence type="predicted"/>
<keyword evidence="6" id="KW-1185">Reference proteome</keyword>
<dbReference type="Gene3D" id="1.20.245.10">
    <property type="entry name" value="Lipoxygenase-1, Domain 5"/>
    <property type="match status" value="1"/>
</dbReference>
<dbReference type="PROSITE" id="PS51393">
    <property type="entry name" value="LIPOXYGENASE_3"/>
    <property type="match status" value="1"/>
</dbReference>
<dbReference type="GO" id="GO:0034440">
    <property type="term" value="P:lipid oxidation"/>
    <property type="evidence" value="ECO:0007669"/>
    <property type="project" value="InterPro"/>
</dbReference>
<evidence type="ECO:0000313" key="6">
    <source>
        <dbReference type="Proteomes" id="UP000558488"/>
    </source>
</evidence>
<dbReference type="AlphaFoldDB" id="A0A7J7TWU7"/>
<reference evidence="5 6" key="1">
    <citation type="journal article" date="2020" name="Nature">
        <title>Six reference-quality genomes reveal evolution of bat adaptations.</title>
        <authorList>
            <person name="Jebb D."/>
            <person name="Huang Z."/>
            <person name="Pippel M."/>
            <person name="Hughes G.M."/>
            <person name="Lavrichenko K."/>
            <person name="Devanna P."/>
            <person name="Winkler S."/>
            <person name="Jermiin L.S."/>
            <person name="Skirmuntt E.C."/>
            <person name="Katzourakis A."/>
            <person name="Burkitt-Gray L."/>
            <person name="Ray D.A."/>
            <person name="Sullivan K.A.M."/>
            <person name="Roscito J.G."/>
            <person name="Kirilenko B.M."/>
            <person name="Davalos L.M."/>
            <person name="Corthals A.P."/>
            <person name="Power M.L."/>
            <person name="Jones G."/>
            <person name="Ransome R.D."/>
            <person name="Dechmann D.K.N."/>
            <person name="Locatelli A.G."/>
            <person name="Puechmaille S.J."/>
            <person name="Fedrigo O."/>
            <person name="Jarvis E.D."/>
            <person name="Hiller M."/>
            <person name="Vernes S.C."/>
            <person name="Myers E.W."/>
            <person name="Teeling E.C."/>
        </authorList>
    </citation>
    <scope>NUCLEOTIDE SEQUENCE [LARGE SCALE GENOMIC DNA]</scope>
    <source>
        <strain evidence="5">MPipKuh1</strain>
        <tissue evidence="5">Flight muscle</tissue>
    </source>
</reference>
<keyword evidence="1" id="KW-0479">Metal-binding</keyword>
<dbReference type="SUPFAM" id="SSF48484">
    <property type="entry name" value="Lipoxigenase"/>
    <property type="match status" value="1"/>
</dbReference>
<dbReference type="Pfam" id="PF00305">
    <property type="entry name" value="Lipoxygenase"/>
    <property type="match status" value="1"/>
</dbReference>
<keyword evidence="3" id="KW-0560">Oxidoreductase</keyword>
<dbReference type="InterPro" id="IPR036226">
    <property type="entry name" value="LipOase_C_sf"/>
</dbReference>
<dbReference type="PANTHER" id="PTHR11771">
    <property type="entry name" value="LIPOXYGENASE"/>
    <property type="match status" value="1"/>
</dbReference>
<gene>
    <name evidence="5" type="ORF">mPipKuh1_000599</name>
</gene>
<dbReference type="InterPro" id="IPR013819">
    <property type="entry name" value="LipOase_C"/>
</dbReference>
<keyword evidence="2" id="KW-0223">Dioxygenase</keyword>
<dbReference type="GO" id="GO:0046872">
    <property type="term" value="F:metal ion binding"/>
    <property type="evidence" value="ECO:0007669"/>
    <property type="project" value="UniProtKB-KW"/>
</dbReference>
<evidence type="ECO:0000256" key="1">
    <source>
        <dbReference type="ARBA" id="ARBA00022723"/>
    </source>
</evidence>
<dbReference type="GO" id="GO:0016702">
    <property type="term" value="F:oxidoreductase activity, acting on single donors with incorporation of molecular oxygen, incorporation of two atoms of oxygen"/>
    <property type="evidence" value="ECO:0007669"/>
    <property type="project" value="InterPro"/>
</dbReference>
<evidence type="ECO:0000256" key="2">
    <source>
        <dbReference type="ARBA" id="ARBA00022964"/>
    </source>
</evidence>
<evidence type="ECO:0000259" key="4">
    <source>
        <dbReference type="PROSITE" id="PS51393"/>
    </source>
</evidence>
<comment type="caution">
    <text evidence="5">The sequence shown here is derived from an EMBL/GenBank/DDBJ whole genome shotgun (WGS) entry which is preliminary data.</text>
</comment>
<name>A0A7J7TWU7_PIPKU</name>
<organism evidence="5 6">
    <name type="scientific">Pipistrellus kuhlii</name>
    <name type="common">Kuhl's pipistrelle</name>
    <dbReference type="NCBI Taxonomy" id="59472"/>
    <lineage>
        <taxon>Eukaryota</taxon>
        <taxon>Metazoa</taxon>
        <taxon>Chordata</taxon>
        <taxon>Craniata</taxon>
        <taxon>Vertebrata</taxon>
        <taxon>Euteleostomi</taxon>
        <taxon>Mammalia</taxon>
        <taxon>Eutheria</taxon>
        <taxon>Laurasiatheria</taxon>
        <taxon>Chiroptera</taxon>
        <taxon>Yangochiroptera</taxon>
        <taxon>Vespertilionidae</taxon>
        <taxon>Pipistrellus</taxon>
    </lineage>
</organism>
<evidence type="ECO:0000256" key="3">
    <source>
        <dbReference type="ARBA" id="ARBA00023002"/>
    </source>
</evidence>